<sequence length="38" mass="4061">MCLLNDICAVIGRDLKTHFGCQEIVHGGSVSCLDSDLP</sequence>
<accession>A0A0E9T9N9</accession>
<protein>
    <submittedName>
        <fullName evidence="1">Uncharacterized protein</fullName>
    </submittedName>
</protein>
<dbReference type="EMBL" id="GBXM01058241">
    <property type="protein sequence ID" value="JAH50336.1"/>
    <property type="molecule type" value="Transcribed_RNA"/>
</dbReference>
<name>A0A0E9T9N9_ANGAN</name>
<dbReference type="AlphaFoldDB" id="A0A0E9T9N9"/>
<proteinExistence type="predicted"/>
<organism evidence="1">
    <name type="scientific">Anguilla anguilla</name>
    <name type="common">European freshwater eel</name>
    <name type="synonym">Muraena anguilla</name>
    <dbReference type="NCBI Taxonomy" id="7936"/>
    <lineage>
        <taxon>Eukaryota</taxon>
        <taxon>Metazoa</taxon>
        <taxon>Chordata</taxon>
        <taxon>Craniata</taxon>
        <taxon>Vertebrata</taxon>
        <taxon>Euteleostomi</taxon>
        <taxon>Actinopterygii</taxon>
        <taxon>Neopterygii</taxon>
        <taxon>Teleostei</taxon>
        <taxon>Anguilliformes</taxon>
        <taxon>Anguillidae</taxon>
        <taxon>Anguilla</taxon>
    </lineage>
</organism>
<evidence type="ECO:0000313" key="1">
    <source>
        <dbReference type="EMBL" id="JAH50336.1"/>
    </source>
</evidence>
<reference evidence="1" key="1">
    <citation type="submission" date="2014-11" db="EMBL/GenBank/DDBJ databases">
        <authorList>
            <person name="Amaro Gonzalez C."/>
        </authorList>
    </citation>
    <scope>NUCLEOTIDE SEQUENCE</scope>
</reference>
<reference evidence="1" key="2">
    <citation type="journal article" date="2015" name="Fish Shellfish Immunol.">
        <title>Early steps in the European eel (Anguilla anguilla)-Vibrio vulnificus interaction in the gills: Role of the RtxA13 toxin.</title>
        <authorList>
            <person name="Callol A."/>
            <person name="Pajuelo D."/>
            <person name="Ebbesson L."/>
            <person name="Teles M."/>
            <person name="MacKenzie S."/>
            <person name="Amaro C."/>
        </authorList>
    </citation>
    <scope>NUCLEOTIDE SEQUENCE</scope>
</reference>